<keyword evidence="2" id="KW-1185">Reference proteome</keyword>
<dbReference type="RefSeq" id="WP_311730836.1">
    <property type="nucleotide sequence ID" value="NZ_JAVRFD010000050.1"/>
</dbReference>
<dbReference type="EMBL" id="JAVRFD010000050">
    <property type="protein sequence ID" value="MDT0550253.1"/>
    <property type="molecule type" value="Genomic_DNA"/>
</dbReference>
<protein>
    <submittedName>
        <fullName evidence="1">Uncharacterized protein</fullName>
    </submittedName>
</protein>
<dbReference type="Proteomes" id="UP001180754">
    <property type="component" value="Unassembled WGS sequence"/>
</dbReference>
<name>A0ABU2XWE7_9ACTN</name>
<proteinExistence type="predicted"/>
<gene>
    <name evidence="1" type="ORF">RND15_47565</name>
</gene>
<sequence>MGSHLAGKPGCVVLLATHEAELTDFYTRLGFTVSPDGIGIPMPTGFICHGPIKGFRFSVKPLRTGVQMKAMPTLYERQLVLQGVLPLPR</sequence>
<evidence type="ECO:0000313" key="2">
    <source>
        <dbReference type="Proteomes" id="UP001180754"/>
    </source>
</evidence>
<comment type="caution">
    <text evidence="1">The sequence shown here is derived from an EMBL/GenBank/DDBJ whole genome shotgun (WGS) entry which is preliminary data.</text>
</comment>
<evidence type="ECO:0000313" key="1">
    <source>
        <dbReference type="EMBL" id="MDT0550253.1"/>
    </source>
</evidence>
<accession>A0ABU2XWE7</accession>
<reference evidence="1" key="1">
    <citation type="submission" date="2024-05" db="EMBL/GenBank/DDBJ databases">
        <title>30 novel species of actinomycetes from the DSMZ collection.</title>
        <authorList>
            <person name="Nouioui I."/>
        </authorList>
    </citation>
    <scope>NUCLEOTIDE SEQUENCE</scope>
    <source>
        <strain evidence="1">DSM 41529</strain>
    </source>
</reference>
<organism evidence="1 2">
    <name type="scientific">Streptomyces lonegramiae</name>
    <dbReference type="NCBI Taxonomy" id="3075524"/>
    <lineage>
        <taxon>Bacteria</taxon>
        <taxon>Bacillati</taxon>
        <taxon>Actinomycetota</taxon>
        <taxon>Actinomycetes</taxon>
        <taxon>Kitasatosporales</taxon>
        <taxon>Streptomycetaceae</taxon>
        <taxon>Streptomyces</taxon>
    </lineage>
</organism>